<organism evidence="1 2">
    <name type="scientific">Cerrena zonata</name>
    <dbReference type="NCBI Taxonomy" id="2478898"/>
    <lineage>
        <taxon>Eukaryota</taxon>
        <taxon>Fungi</taxon>
        <taxon>Dikarya</taxon>
        <taxon>Basidiomycota</taxon>
        <taxon>Agaricomycotina</taxon>
        <taxon>Agaricomycetes</taxon>
        <taxon>Polyporales</taxon>
        <taxon>Cerrenaceae</taxon>
        <taxon>Cerrena</taxon>
    </lineage>
</organism>
<evidence type="ECO:0000313" key="2">
    <source>
        <dbReference type="Proteomes" id="UP001385951"/>
    </source>
</evidence>
<evidence type="ECO:0000313" key="1">
    <source>
        <dbReference type="EMBL" id="KAK7690631.1"/>
    </source>
</evidence>
<name>A0AAW0GM13_9APHY</name>
<sequence length="358" mass="40683">MHFLSMFVAKKQSSGKLLKDIRKLGKNTSAIENSFRQVLSHLGKCKSHRPTVTEELRQDIDCLIDVWKVHITTFQRLLWKAHDVACQAALAADDFVQTLMEAVLLNDKISIEAKKSAVKEYSRGVEEDVRGSRKLVDDFKTLAEHIESFKSSWRDVIRRNRALIDIGEIRSIEDEIASLEGEMQKYQFKISTQASSSESMLFASHAMTLISKICPVGRLGWVKKDVTANISQAEAASIQKEISDIEMRIQKLEKAREKKTTGLDALSMLEVYIRKRGNDIDDVQSKLLHFPAVWIAIQADLKNVELVLETASKTPEHPEVFSCMFSKRVRKARDTYSTLAVILREYNRAVIINTPMSL</sequence>
<dbReference type="AlphaFoldDB" id="A0AAW0GM13"/>
<reference evidence="1 2" key="1">
    <citation type="submission" date="2022-09" db="EMBL/GenBank/DDBJ databases">
        <authorList>
            <person name="Palmer J.M."/>
        </authorList>
    </citation>
    <scope>NUCLEOTIDE SEQUENCE [LARGE SCALE GENOMIC DNA]</scope>
    <source>
        <strain evidence="1 2">DSM 7382</strain>
    </source>
</reference>
<gene>
    <name evidence="1" type="ORF">QCA50_005730</name>
</gene>
<protein>
    <submittedName>
        <fullName evidence="1">Uncharacterized protein</fullName>
    </submittedName>
</protein>
<dbReference type="Proteomes" id="UP001385951">
    <property type="component" value="Unassembled WGS sequence"/>
</dbReference>
<dbReference type="SUPFAM" id="SSF58100">
    <property type="entry name" value="Bacterial hemolysins"/>
    <property type="match status" value="1"/>
</dbReference>
<keyword evidence="2" id="KW-1185">Reference proteome</keyword>
<dbReference type="Gene3D" id="1.20.1170.10">
    <property type="match status" value="1"/>
</dbReference>
<comment type="caution">
    <text evidence="1">The sequence shown here is derived from an EMBL/GenBank/DDBJ whole genome shotgun (WGS) entry which is preliminary data.</text>
</comment>
<dbReference type="EMBL" id="JASBNA010000006">
    <property type="protein sequence ID" value="KAK7690631.1"/>
    <property type="molecule type" value="Genomic_DNA"/>
</dbReference>
<accession>A0AAW0GM13</accession>
<proteinExistence type="predicted"/>